<evidence type="ECO:0000256" key="2">
    <source>
        <dbReference type="ARBA" id="ARBA00023015"/>
    </source>
</evidence>
<keyword evidence="3" id="KW-0238">DNA-binding</keyword>
<dbReference type="PANTHER" id="PTHR30419">
    <property type="entry name" value="HTH-TYPE TRANSCRIPTIONAL REGULATOR YBHD"/>
    <property type="match status" value="1"/>
</dbReference>
<evidence type="ECO:0000256" key="3">
    <source>
        <dbReference type="ARBA" id="ARBA00023125"/>
    </source>
</evidence>
<dbReference type="Gene3D" id="3.40.190.290">
    <property type="match status" value="1"/>
</dbReference>
<comment type="similarity">
    <text evidence="1">Belongs to the LysR transcriptional regulatory family.</text>
</comment>
<dbReference type="SUPFAM" id="SSF53850">
    <property type="entry name" value="Periplasmic binding protein-like II"/>
    <property type="match status" value="1"/>
</dbReference>
<dbReference type="InterPro" id="IPR036390">
    <property type="entry name" value="WH_DNA-bd_sf"/>
</dbReference>
<dbReference type="InterPro" id="IPR036388">
    <property type="entry name" value="WH-like_DNA-bd_sf"/>
</dbReference>
<evidence type="ECO:0000313" key="7">
    <source>
        <dbReference type="Proteomes" id="UP000746471"/>
    </source>
</evidence>
<evidence type="ECO:0000313" key="6">
    <source>
        <dbReference type="EMBL" id="MBS7525130.1"/>
    </source>
</evidence>
<dbReference type="Pfam" id="PF00126">
    <property type="entry name" value="HTH_1"/>
    <property type="match status" value="1"/>
</dbReference>
<dbReference type="PANTHER" id="PTHR30419:SF24">
    <property type="entry name" value="HTH-TYPE TRANSCRIPTIONAL REGULATOR CZCR"/>
    <property type="match status" value="1"/>
</dbReference>
<keyword evidence="4" id="KW-0804">Transcription</keyword>
<evidence type="ECO:0000256" key="1">
    <source>
        <dbReference type="ARBA" id="ARBA00009437"/>
    </source>
</evidence>
<evidence type="ECO:0000259" key="5">
    <source>
        <dbReference type="PROSITE" id="PS50931"/>
    </source>
</evidence>
<dbReference type="PROSITE" id="PS50931">
    <property type="entry name" value="HTH_LYSR"/>
    <property type="match status" value="1"/>
</dbReference>
<proteinExistence type="inferred from homology"/>
<dbReference type="Pfam" id="PF03466">
    <property type="entry name" value="LysR_substrate"/>
    <property type="match status" value="1"/>
</dbReference>
<comment type="caution">
    <text evidence="6">The sequence shown here is derived from an EMBL/GenBank/DDBJ whole genome shotgun (WGS) entry which is preliminary data.</text>
</comment>
<evidence type="ECO:0000256" key="4">
    <source>
        <dbReference type="ARBA" id="ARBA00023163"/>
    </source>
</evidence>
<dbReference type="Proteomes" id="UP000746471">
    <property type="component" value="Unassembled WGS sequence"/>
</dbReference>
<name>A0ABS5PJ59_9FIRM</name>
<dbReference type="InterPro" id="IPR005119">
    <property type="entry name" value="LysR_subst-bd"/>
</dbReference>
<dbReference type="PRINTS" id="PR00039">
    <property type="entry name" value="HTHLYSR"/>
</dbReference>
<dbReference type="SUPFAM" id="SSF46785">
    <property type="entry name" value="Winged helix' DNA-binding domain"/>
    <property type="match status" value="1"/>
</dbReference>
<reference evidence="6 7" key="1">
    <citation type="submission" date="2021-05" db="EMBL/GenBank/DDBJ databases">
        <title>Fusibacter ferrireducens sp. nov., an anaerobic, sulfur- and Fe-reducing bacterium isolated from the mangrove sediment.</title>
        <authorList>
            <person name="Qiu D."/>
        </authorList>
    </citation>
    <scope>NUCLEOTIDE SEQUENCE [LARGE SCALE GENOMIC DNA]</scope>
    <source>
        <strain evidence="6 7">DSM 12116</strain>
    </source>
</reference>
<dbReference type="EMBL" id="JAHBCL010000001">
    <property type="protein sequence ID" value="MBS7525130.1"/>
    <property type="molecule type" value="Genomic_DNA"/>
</dbReference>
<organism evidence="6 7">
    <name type="scientific">Fusibacter paucivorans</name>
    <dbReference type="NCBI Taxonomy" id="76009"/>
    <lineage>
        <taxon>Bacteria</taxon>
        <taxon>Bacillati</taxon>
        <taxon>Bacillota</taxon>
        <taxon>Clostridia</taxon>
        <taxon>Eubacteriales</taxon>
        <taxon>Eubacteriales Family XII. Incertae Sedis</taxon>
        <taxon>Fusibacter</taxon>
    </lineage>
</organism>
<dbReference type="RefSeq" id="WP_213234918.1">
    <property type="nucleotide sequence ID" value="NZ_JAHBCL010000001.1"/>
</dbReference>
<sequence length="290" mass="32657">MKLTKYEIFLKVLTFGSLSKAAEYFNYTQSAVSQIVQSLETEMGITLLNRSRSGVSLTSEGEQILPYIQDIHAANQKLATKLFELHELDAGVIRIAAFTSVTCHWLPQLIQQFKKDFPNIDFEINQGDYVETENRVQDGLVDFGIVKLPSKLVTTAIYQDPMMVILPENHPLAACDAIPVERLSNEPFIMLEPGNNDDLNRILKQNKTVPKVEHRVRDDYTIMAMVERGLGISILPELVLSRTSYHIVCKPLTPPVHRVLAIAVKDNATLSLAAQYFIDRLVKAFPPSNF</sequence>
<protein>
    <submittedName>
        <fullName evidence="6">LysR family transcriptional regulator</fullName>
    </submittedName>
</protein>
<accession>A0ABS5PJ59</accession>
<dbReference type="Gene3D" id="1.10.10.10">
    <property type="entry name" value="Winged helix-like DNA-binding domain superfamily/Winged helix DNA-binding domain"/>
    <property type="match status" value="1"/>
</dbReference>
<keyword evidence="2" id="KW-0805">Transcription regulation</keyword>
<dbReference type="InterPro" id="IPR050950">
    <property type="entry name" value="HTH-type_LysR_regulators"/>
</dbReference>
<gene>
    <name evidence="6" type="ORF">KHM83_00420</name>
</gene>
<dbReference type="InterPro" id="IPR000847">
    <property type="entry name" value="LysR_HTH_N"/>
</dbReference>
<feature type="domain" description="HTH lysR-type" evidence="5">
    <location>
        <begin position="1"/>
        <end position="58"/>
    </location>
</feature>
<keyword evidence="7" id="KW-1185">Reference proteome</keyword>
<dbReference type="CDD" id="cd05466">
    <property type="entry name" value="PBP2_LTTR_substrate"/>
    <property type="match status" value="1"/>
</dbReference>